<dbReference type="PANTHER" id="PTHR11670">
    <property type="entry name" value="ACONITASE/IRON-RESPONSIVE ELEMENT FAMILY MEMBER"/>
    <property type="match status" value="1"/>
</dbReference>
<sequence>MTYEKILTVNDVTYTYFDIQSAISEVDRLPYSLRILVEGILRNFDGQTFTAKHLARLQTYNSKNLANGDLPFKPSRVILQDFTGVPAVVDLAAMRDAVKQLGGNPALINPEVPVDLVIDHSVQVDCAGSKEALEVNTKREFERNSERYEFLKWATESFDNFHVIPPETGIIHQVNIEYLSDVVTIKDGVLVPDTVFGTDSHTTMINALGVLGWGVGGIEAEAAILGETSYFPMPEVIGVRFVGKLNPMATATDLALTMTKILRDQNVVGKFVEYFGEGLESLTLADRATVANMAPEYGATCGYFPIDNETLNYLKNTNRSDNLVELVETYAKTNHLFYDSAKEAMYHQVIEVDLTTIETYLSGPKRPQDLIALSEMTANFENLSNTEKDTQNALMHDGDIAIAAITSCTNTSNPYVMMMAGLLAKNAVAKGLRVPKTVKTSLAPGSKVVTAYLENAGLLEPLARLGFDVVGYGCTTCIGNSGPLSDEVSKSIIDQDLLVTSILSGNRNFEGRIHPLVKANYLASPPLVVAYAIAGNVKKDLTREPLGADKNGQAIYLRDIMPDEQTVKRAVDKYVTRDLYKTHYAHVFNANKAWNDIKSSKSETYDWHEKSTYIANPPYFSDMTLSETVTHAPMTHLRVLAKFADSVTTDHISPAGNIPIKSQAGKFLASQGIEPRDFNSYGSRRGNDKVMTRGTFANIRLQNQLTPEIVGGVTSYKKQIMPIYEAAMRYKADGVSLVILAGKDYGMGSSRDWAAKGTALLGVKVVIAQSFERIHRSNLVMMGVIPLEFLDGKNAKNLGLTGFESFSFDFPEKPKIGQLITVHADDKTFQTKLRFDSQADLAYYENGGILQMVIRKKVTNG</sequence>
<dbReference type="SUPFAM" id="SSF52016">
    <property type="entry name" value="LeuD/IlvD-like"/>
    <property type="match status" value="1"/>
</dbReference>
<protein>
    <recommendedName>
        <fullName evidence="11">Aconitate hydratase</fullName>
        <shortName evidence="11">Aconitase</shortName>
        <ecNumber evidence="11">4.2.1.3</ecNumber>
    </recommendedName>
</protein>
<comment type="catalytic activity">
    <reaction evidence="10 11">
        <text>citrate = D-threo-isocitrate</text>
        <dbReference type="Rhea" id="RHEA:10336"/>
        <dbReference type="ChEBI" id="CHEBI:15562"/>
        <dbReference type="ChEBI" id="CHEBI:16947"/>
        <dbReference type="EC" id="4.2.1.3"/>
    </reaction>
</comment>
<comment type="pathway">
    <text evidence="2">Carbohydrate metabolism; tricarboxylic acid cycle; isocitrate from oxaloacetate: step 2/2.</text>
</comment>
<dbReference type="InterPro" id="IPR036008">
    <property type="entry name" value="Aconitase_4Fe-4S_dom"/>
</dbReference>
<evidence type="ECO:0000256" key="2">
    <source>
        <dbReference type="ARBA" id="ARBA00004717"/>
    </source>
</evidence>
<evidence type="ECO:0000256" key="5">
    <source>
        <dbReference type="ARBA" id="ARBA00022532"/>
    </source>
</evidence>
<dbReference type="GO" id="GO:0003994">
    <property type="term" value="F:aconitate hydratase activity"/>
    <property type="evidence" value="ECO:0007669"/>
    <property type="project" value="UniProtKB-EC"/>
</dbReference>
<dbReference type="AlphaFoldDB" id="A0A6A0BD01"/>
<comment type="caution">
    <text evidence="14">The sequence shown here is derived from an EMBL/GenBank/DDBJ whole genome shotgun (WGS) entry which is preliminary data.</text>
</comment>
<dbReference type="CDD" id="cd01580">
    <property type="entry name" value="AcnA_IRP_Swivel"/>
    <property type="match status" value="1"/>
</dbReference>
<proteinExistence type="inferred from homology"/>
<dbReference type="Gene3D" id="6.10.190.10">
    <property type="match status" value="1"/>
</dbReference>
<dbReference type="EMBL" id="BLLI01000029">
    <property type="protein sequence ID" value="GFH42583.1"/>
    <property type="molecule type" value="Genomic_DNA"/>
</dbReference>
<keyword evidence="8 11" id="KW-0411">Iron-sulfur</keyword>
<dbReference type="CDD" id="cd01586">
    <property type="entry name" value="AcnA_IRP"/>
    <property type="match status" value="1"/>
</dbReference>
<dbReference type="InterPro" id="IPR000573">
    <property type="entry name" value="AconitaseA/IPMdHydase_ssu_swvl"/>
</dbReference>
<evidence type="ECO:0000259" key="12">
    <source>
        <dbReference type="Pfam" id="PF00330"/>
    </source>
</evidence>
<organism evidence="14 15">
    <name type="scientific">Pseudolactococcus hodotermopsidis</name>
    <dbReference type="NCBI Taxonomy" id="2709157"/>
    <lineage>
        <taxon>Bacteria</taxon>
        <taxon>Bacillati</taxon>
        <taxon>Bacillota</taxon>
        <taxon>Bacilli</taxon>
        <taxon>Lactobacillales</taxon>
        <taxon>Streptococcaceae</taxon>
        <taxon>Pseudolactococcus</taxon>
    </lineage>
</organism>
<name>A0A6A0BD01_9LACT</name>
<evidence type="ECO:0000256" key="6">
    <source>
        <dbReference type="ARBA" id="ARBA00022723"/>
    </source>
</evidence>
<keyword evidence="7 11" id="KW-0408">Iron</keyword>
<dbReference type="EC" id="4.2.1.3" evidence="11"/>
<dbReference type="RefSeq" id="WP_172208744.1">
    <property type="nucleotide sequence ID" value="NZ_BLLI01000029.1"/>
</dbReference>
<dbReference type="Gene3D" id="3.20.19.10">
    <property type="entry name" value="Aconitase, domain 4"/>
    <property type="match status" value="1"/>
</dbReference>
<dbReference type="PRINTS" id="PR00415">
    <property type="entry name" value="ACONITASE"/>
</dbReference>
<dbReference type="GO" id="GO:0051539">
    <property type="term" value="F:4 iron, 4 sulfur cluster binding"/>
    <property type="evidence" value="ECO:0007669"/>
    <property type="project" value="UniProtKB-KW"/>
</dbReference>
<keyword evidence="5" id="KW-0816">Tricarboxylic acid cycle</keyword>
<evidence type="ECO:0000256" key="10">
    <source>
        <dbReference type="ARBA" id="ARBA00023501"/>
    </source>
</evidence>
<dbReference type="GO" id="GO:0019679">
    <property type="term" value="P:propionate metabolic process, methylcitrate cycle"/>
    <property type="evidence" value="ECO:0007669"/>
    <property type="project" value="UniProtKB-ARBA"/>
</dbReference>
<evidence type="ECO:0000256" key="1">
    <source>
        <dbReference type="ARBA" id="ARBA00001966"/>
    </source>
</evidence>
<dbReference type="Pfam" id="PF00694">
    <property type="entry name" value="Aconitase_C"/>
    <property type="match status" value="1"/>
</dbReference>
<evidence type="ECO:0000256" key="8">
    <source>
        <dbReference type="ARBA" id="ARBA00023014"/>
    </source>
</evidence>
<evidence type="ECO:0000259" key="13">
    <source>
        <dbReference type="Pfam" id="PF00694"/>
    </source>
</evidence>
<dbReference type="InterPro" id="IPR044137">
    <property type="entry name" value="AcnA_IRP_Swivel"/>
</dbReference>
<dbReference type="FunFam" id="3.20.19.10:FF:000001">
    <property type="entry name" value="Aconitate hydratase"/>
    <property type="match status" value="1"/>
</dbReference>
<comment type="subunit">
    <text evidence="4">Monomer.</text>
</comment>
<dbReference type="InterPro" id="IPR018136">
    <property type="entry name" value="Aconitase_4Fe-4S_BS"/>
</dbReference>
<evidence type="ECO:0000256" key="7">
    <source>
        <dbReference type="ARBA" id="ARBA00023004"/>
    </source>
</evidence>
<dbReference type="InterPro" id="IPR015928">
    <property type="entry name" value="Aconitase/3IPM_dehydase_swvl"/>
</dbReference>
<feature type="domain" description="Aconitase/3-isopropylmalate dehydratase large subunit alpha/beta/alpha" evidence="12">
    <location>
        <begin position="66"/>
        <end position="535"/>
    </location>
</feature>
<dbReference type="FunFam" id="3.30.499.10:FF:000002">
    <property type="entry name" value="Aconitate hydratase"/>
    <property type="match status" value="1"/>
</dbReference>
<dbReference type="Pfam" id="PF00330">
    <property type="entry name" value="Aconitase"/>
    <property type="match status" value="1"/>
</dbReference>
<dbReference type="InterPro" id="IPR001030">
    <property type="entry name" value="Acoase/IPM_deHydtase_lsu_aba"/>
</dbReference>
<evidence type="ECO:0000256" key="11">
    <source>
        <dbReference type="RuleBase" id="RU361275"/>
    </source>
</evidence>
<dbReference type="NCBIfam" id="NF009520">
    <property type="entry name" value="PRK12881.1"/>
    <property type="match status" value="1"/>
</dbReference>
<dbReference type="PROSITE" id="PS00450">
    <property type="entry name" value="ACONITASE_1"/>
    <property type="match status" value="1"/>
</dbReference>
<accession>A0A6A0BD01</accession>
<reference evidence="14 15" key="1">
    <citation type="submission" date="2020-02" db="EMBL/GenBank/DDBJ databases">
        <title>Draft genome sequence of Lactococcus sp. Hs30E4-3.</title>
        <authorList>
            <person name="Noda S."/>
            <person name="Yuki M."/>
            <person name="Ohkuma M."/>
        </authorList>
    </citation>
    <scope>NUCLEOTIDE SEQUENCE [LARGE SCALE GENOMIC DNA]</scope>
    <source>
        <strain evidence="14 15">Hs30E4-3</strain>
    </source>
</reference>
<gene>
    <name evidence="14" type="primary">citB</name>
    <name evidence="14" type="ORF">Hs30E_11340</name>
</gene>
<evidence type="ECO:0000256" key="9">
    <source>
        <dbReference type="ARBA" id="ARBA00023239"/>
    </source>
</evidence>
<dbReference type="Proteomes" id="UP000480303">
    <property type="component" value="Unassembled WGS sequence"/>
</dbReference>
<dbReference type="Gene3D" id="3.30.499.10">
    <property type="entry name" value="Aconitase, domain 3"/>
    <property type="match status" value="2"/>
</dbReference>
<dbReference type="SUPFAM" id="SSF53732">
    <property type="entry name" value="Aconitase iron-sulfur domain"/>
    <property type="match status" value="1"/>
</dbReference>
<comment type="similarity">
    <text evidence="3 11">Belongs to the aconitase/IPM isomerase family.</text>
</comment>
<keyword evidence="15" id="KW-1185">Reference proteome</keyword>
<dbReference type="UniPathway" id="UPA00223">
    <property type="reaction ID" value="UER00718"/>
</dbReference>
<evidence type="ECO:0000256" key="3">
    <source>
        <dbReference type="ARBA" id="ARBA00007185"/>
    </source>
</evidence>
<dbReference type="GO" id="GO:0006099">
    <property type="term" value="P:tricarboxylic acid cycle"/>
    <property type="evidence" value="ECO:0007669"/>
    <property type="project" value="UniProtKB-UniPathway"/>
</dbReference>
<evidence type="ECO:0000313" key="14">
    <source>
        <dbReference type="EMBL" id="GFH42583.1"/>
    </source>
</evidence>
<comment type="function">
    <text evidence="11">Catalyzes the isomerization of citrate to isocitrate via cis-aconitate.</text>
</comment>
<dbReference type="InterPro" id="IPR006249">
    <property type="entry name" value="Aconitase/IRP2"/>
</dbReference>
<keyword evidence="6" id="KW-0479">Metal-binding</keyword>
<dbReference type="NCBIfam" id="NF006757">
    <property type="entry name" value="PRK09277.1"/>
    <property type="match status" value="1"/>
</dbReference>
<keyword evidence="9 11" id="KW-0456">Lyase</keyword>
<comment type="cofactor">
    <cofactor evidence="1">
        <name>[4Fe-4S] cluster</name>
        <dbReference type="ChEBI" id="CHEBI:49883"/>
    </cofactor>
</comment>
<feature type="domain" description="Aconitase A/isopropylmalate dehydratase small subunit swivel" evidence="13">
    <location>
        <begin position="666"/>
        <end position="790"/>
    </location>
</feature>
<dbReference type="GO" id="GO:0046872">
    <property type="term" value="F:metal ion binding"/>
    <property type="evidence" value="ECO:0007669"/>
    <property type="project" value="UniProtKB-KW"/>
</dbReference>
<dbReference type="NCBIfam" id="TIGR01341">
    <property type="entry name" value="aconitase_1"/>
    <property type="match status" value="1"/>
</dbReference>
<evidence type="ECO:0000313" key="15">
    <source>
        <dbReference type="Proteomes" id="UP000480303"/>
    </source>
</evidence>
<dbReference type="PROSITE" id="PS01244">
    <property type="entry name" value="ACONITASE_2"/>
    <property type="match status" value="1"/>
</dbReference>
<keyword evidence="11" id="KW-0004">4Fe-4S</keyword>
<dbReference type="InterPro" id="IPR015931">
    <property type="entry name" value="Acnase/IPM_dHydase_lsu_aba_1/3"/>
</dbReference>
<evidence type="ECO:0000256" key="4">
    <source>
        <dbReference type="ARBA" id="ARBA00011245"/>
    </source>
</evidence>